<dbReference type="InterPro" id="IPR006439">
    <property type="entry name" value="HAD-SF_hydro_IA"/>
</dbReference>
<proteinExistence type="predicted"/>
<comment type="caution">
    <text evidence="5">The sequence shown here is derived from an EMBL/GenBank/DDBJ whole genome shotgun (WGS) entry which is preliminary data.</text>
</comment>
<dbReference type="GO" id="GO:0044281">
    <property type="term" value="P:small molecule metabolic process"/>
    <property type="evidence" value="ECO:0007669"/>
    <property type="project" value="UniProtKB-ARBA"/>
</dbReference>
<dbReference type="PANTHER" id="PTHR46470">
    <property type="entry name" value="N-ACYLNEURAMINATE-9-PHOSPHATASE"/>
    <property type="match status" value="1"/>
</dbReference>
<comment type="cofactor">
    <cofactor evidence="1">
        <name>Mg(2+)</name>
        <dbReference type="ChEBI" id="CHEBI:18420"/>
    </cofactor>
</comment>
<evidence type="ECO:0000256" key="2">
    <source>
        <dbReference type="ARBA" id="ARBA00022723"/>
    </source>
</evidence>
<dbReference type="EMBL" id="BPUB01000002">
    <property type="protein sequence ID" value="GJG58889.1"/>
    <property type="molecule type" value="Genomic_DNA"/>
</dbReference>
<dbReference type="GO" id="GO:0016791">
    <property type="term" value="F:phosphatase activity"/>
    <property type="evidence" value="ECO:0007669"/>
    <property type="project" value="TreeGrafter"/>
</dbReference>
<dbReference type="InterPro" id="IPR023214">
    <property type="entry name" value="HAD_sf"/>
</dbReference>
<organism evidence="5 6">
    <name type="scientific">Prevotella lacticifex</name>
    <dbReference type="NCBI Taxonomy" id="2854755"/>
    <lineage>
        <taxon>Bacteria</taxon>
        <taxon>Pseudomonadati</taxon>
        <taxon>Bacteroidota</taxon>
        <taxon>Bacteroidia</taxon>
        <taxon>Bacteroidales</taxon>
        <taxon>Prevotellaceae</taxon>
        <taxon>Prevotella</taxon>
    </lineage>
</organism>
<dbReference type="InterPro" id="IPR036412">
    <property type="entry name" value="HAD-like_sf"/>
</dbReference>
<protein>
    <recommendedName>
        <fullName evidence="7">HAD family hydrolase</fullName>
    </recommendedName>
</protein>
<reference evidence="5" key="1">
    <citation type="journal article" date="2022" name="Int. J. Syst. Evol. Microbiol.">
        <title>Prevotella lacticifex sp. nov., isolated from the rumen of cows.</title>
        <authorList>
            <person name="Shinkai T."/>
            <person name="Ikeyama N."/>
            <person name="Kumagai M."/>
            <person name="Ohmori H."/>
            <person name="Sakamoto M."/>
            <person name="Ohkuma M."/>
            <person name="Mitsumori M."/>
        </authorList>
    </citation>
    <scope>NUCLEOTIDE SEQUENCE</scope>
    <source>
        <strain evidence="5">R5076</strain>
    </source>
</reference>
<keyword evidence="4" id="KW-0460">Magnesium</keyword>
<name>A0A9R1CA89_9BACT</name>
<dbReference type="GeneID" id="72467070"/>
<dbReference type="Proteomes" id="UP000825483">
    <property type="component" value="Unassembled WGS sequence"/>
</dbReference>
<evidence type="ECO:0000256" key="3">
    <source>
        <dbReference type="ARBA" id="ARBA00022801"/>
    </source>
</evidence>
<dbReference type="AlphaFoldDB" id="A0A9R1CA89"/>
<dbReference type="NCBIfam" id="TIGR01549">
    <property type="entry name" value="HAD-SF-IA-v1"/>
    <property type="match status" value="1"/>
</dbReference>
<evidence type="ECO:0008006" key="7">
    <source>
        <dbReference type="Google" id="ProtNLM"/>
    </source>
</evidence>
<dbReference type="RefSeq" id="WP_223929041.1">
    <property type="nucleotide sequence ID" value="NZ_BPTU01000001.1"/>
</dbReference>
<evidence type="ECO:0000313" key="5">
    <source>
        <dbReference type="EMBL" id="GJG58889.1"/>
    </source>
</evidence>
<accession>A0A9R1CA89</accession>
<dbReference type="InterPro" id="IPR051400">
    <property type="entry name" value="HAD-like_hydrolase"/>
</dbReference>
<keyword evidence="2" id="KW-0479">Metal-binding</keyword>
<dbReference type="Gene3D" id="3.40.50.1000">
    <property type="entry name" value="HAD superfamily/HAD-like"/>
    <property type="match status" value="1"/>
</dbReference>
<keyword evidence="6" id="KW-1185">Reference proteome</keyword>
<evidence type="ECO:0000256" key="1">
    <source>
        <dbReference type="ARBA" id="ARBA00001946"/>
    </source>
</evidence>
<sequence>MKPKGYLFDYGGTIDTNGCHWGRMLWHGYERRHMPVSESQFRAAYVYAERTLGKTPIIQTDYTFRQTLAIKLRIEFEYLQDKGIIGSGNFNLASEQCAILDDVYGRVKEITARNREVLLKLKERAPLVLVSNFYGNLNVVLDEMGLNGIFKTVVESAVVGVRKPDPAIYKLGTEALGLPPEDILAVGDSFEKDIVPAKNIGLHTAWIKGEQWDDTAHDEQLPDIIISSLDELL</sequence>
<keyword evidence="3" id="KW-0378">Hydrolase</keyword>
<dbReference type="GO" id="GO:0046872">
    <property type="term" value="F:metal ion binding"/>
    <property type="evidence" value="ECO:0007669"/>
    <property type="project" value="UniProtKB-KW"/>
</dbReference>
<dbReference type="PANTHER" id="PTHR46470:SF2">
    <property type="entry name" value="GLYCERALDEHYDE 3-PHOSPHATE PHOSPHATASE"/>
    <property type="match status" value="1"/>
</dbReference>
<gene>
    <name evidence="5" type="ORF">PRLR5076_17400</name>
</gene>
<evidence type="ECO:0000313" key="6">
    <source>
        <dbReference type="Proteomes" id="UP000825483"/>
    </source>
</evidence>
<evidence type="ECO:0000256" key="4">
    <source>
        <dbReference type="ARBA" id="ARBA00022842"/>
    </source>
</evidence>
<dbReference type="SUPFAM" id="SSF56784">
    <property type="entry name" value="HAD-like"/>
    <property type="match status" value="1"/>
</dbReference>
<dbReference type="Pfam" id="PF00702">
    <property type="entry name" value="Hydrolase"/>
    <property type="match status" value="1"/>
</dbReference>